<proteinExistence type="predicted"/>
<sequence>MKRLVWCVLLAASLSGCRIFGEPRPTPDTCPEPGPVPAAPPVKELPPGASPPPGATHVVGFLCQETGAFHAAGVNVRTRSFTYLVSGTRAARESFLANAYKAGVPVVLYTAPVKVPGARRASGGVAAAAGATSGETSSGADDETLDPCIDANEIGDDPPPDPKDPGNAGPKPIETLTRLAWTTAIAVDGVSDPVTGSGTQPVPGAPVPR</sequence>
<dbReference type="Proteomes" id="UP000518300">
    <property type="component" value="Unassembled WGS sequence"/>
</dbReference>
<comment type="caution">
    <text evidence="2">The sequence shown here is derived from an EMBL/GenBank/DDBJ whole genome shotgun (WGS) entry which is preliminary data.</text>
</comment>
<gene>
    <name evidence="2" type="ORF">HG543_13140</name>
</gene>
<feature type="region of interest" description="Disordered" evidence="1">
    <location>
        <begin position="27"/>
        <end position="50"/>
    </location>
</feature>
<evidence type="ECO:0000313" key="3">
    <source>
        <dbReference type="Proteomes" id="UP000518300"/>
    </source>
</evidence>
<feature type="region of interest" description="Disordered" evidence="1">
    <location>
        <begin position="189"/>
        <end position="209"/>
    </location>
</feature>
<keyword evidence="3" id="KW-1185">Reference proteome</keyword>
<dbReference type="RefSeq" id="WP_169345081.1">
    <property type="nucleotide sequence ID" value="NZ_JABBJJ010000048.1"/>
</dbReference>
<organism evidence="2 3">
    <name type="scientific">Pyxidicoccus fallax</name>
    <dbReference type="NCBI Taxonomy" id="394095"/>
    <lineage>
        <taxon>Bacteria</taxon>
        <taxon>Pseudomonadati</taxon>
        <taxon>Myxococcota</taxon>
        <taxon>Myxococcia</taxon>
        <taxon>Myxococcales</taxon>
        <taxon>Cystobacterineae</taxon>
        <taxon>Myxococcaceae</taxon>
        <taxon>Pyxidicoccus</taxon>
    </lineage>
</organism>
<dbReference type="EMBL" id="JABBJJ010000048">
    <property type="protein sequence ID" value="NMO15791.1"/>
    <property type="molecule type" value="Genomic_DNA"/>
</dbReference>
<evidence type="ECO:0008006" key="4">
    <source>
        <dbReference type="Google" id="ProtNLM"/>
    </source>
</evidence>
<reference evidence="2 3" key="1">
    <citation type="submission" date="2020-04" db="EMBL/GenBank/DDBJ databases">
        <title>Draft genome of Pyxidicoccus fallax type strain.</title>
        <authorList>
            <person name="Whitworth D.E."/>
        </authorList>
    </citation>
    <scope>NUCLEOTIDE SEQUENCE [LARGE SCALE GENOMIC DNA]</scope>
    <source>
        <strain evidence="2 3">DSM 14698</strain>
    </source>
</reference>
<name>A0A848LGJ7_9BACT</name>
<dbReference type="PROSITE" id="PS51257">
    <property type="entry name" value="PROKAR_LIPOPROTEIN"/>
    <property type="match status" value="1"/>
</dbReference>
<dbReference type="AlphaFoldDB" id="A0A848LGJ7"/>
<evidence type="ECO:0000313" key="2">
    <source>
        <dbReference type="EMBL" id="NMO15791.1"/>
    </source>
</evidence>
<protein>
    <recommendedName>
        <fullName evidence="4">Lipoprotein</fullName>
    </recommendedName>
</protein>
<feature type="compositionally biased region" description="Low complexity" evidence="1">
    <location>
        <begin position="130"/>
        <end position="139"/>
    </location>
</feature>
<accession>A0A848LGJ7</accession>
<feature type="region of interest" description="Disordered" evidence="1">
    <location>
        <begin position="130"/>
        <end position="174"/>
    </location>
</feature>
<evidence type="ECO:0000256" key="1">
    <source>
        <dbReference type="SAM" id="MobiDB-lite"/>
    </source>
</evidence>